<evidence type="ECO:0000259" key="5">
    <source>
        <dbReference type="Pfam" id="PF04357"/>
    </source>
</evidence>
<accession>A0ABW8GJK8</accession>
<keyword evidence="4" id="KW-0472">Membrane</keyword>
<evidence type="ECO:0000313" key="7">
    <source>
        <dbReference type="Proteomes" id="UP001617669"/>
    </source>
</evidence>
<evidence type="ECO:0000313" key="6">
    <source>
        <dbReference type="EMBL" id="MFJ5445560.1"/>
    </source>
</evidence>
<gene>
    <name evidence="6" type="ORF">ACIKP9_04910</name>
</gene>
<dbReference type="Proteomes" id="UP001617669">
    <property type="component" value="Unassembled WGS sequence"/>
</dbReference>
<keyword evidence="2" id="KW-0812">Transmembrane</keyword>
<organism evidence="6 7">
    <name type="scientific">Methylobacillus methanolivorans</name>
    <dbReference type="NCBI Taxonomy" id="1848927"/>
    <lineage>
        <taxon>Bacteria</taxon>
        <taxon>Pseudomonadati</taxon>
        <taxon>Pseudomonadota</taxon>
        <taxon>Betaproteobacteria</taxon>
        <taxon>Nitrosomonadales</taxon>
        <taxon>Methylophilaceae</taxon>
        <taxon>Methylobacillus</taxon>
    </lineage>
</organism>
<reference evidence="6 7" key="1">
    <citation type="submission" date="2024-11" db="EMBL/GenBank/DDBJ databases">
        <authorList>
            <person name="Kaparullina E.N."/>
            <person name="Delegan Y.A."/>
            <person name="Doronina N.V."/>
        </authorList>
    </citation>
    <scope>NUCLEOTIDE SEQUENCE [LARGE SCALE GENOMIC DNA]</scope>
    <source>
        <strain evidence="6 7">7sh_L</strain>
    </source>
</reference>
<dbReference type="PANTHER" id="PTHR36985">
    <property type="entry name" value="TRANSLOCATION AND ASSEMBLY MODULE SUBUNIT TAMB"/>
    <property type="match status" value="1"/>
</dbReference>
<keyword evidence="3" id="KW-1133">Transmembrane helix</keyword>
<keyword evidence="7" id="KW-1185">Reference proteome</keyword>
<feature type="domain" description="Translocation and assembly module TamB C-terminal" evidence="5">
    <location>
        <begin position="717"/>
        <end position="1055"/>
    </location>
</feature>
<protein>
    <submittedName>
        <fullName evidence="6">Translocation/assembly module TamB domain-containing protein</fullName>
    </submittedName>
</protein>
<dbReference type="Pfam" id="PF04357">
    <property type="entry name" value="TamB"/>
    <property type="match status" value="1"/>
</dbReference>
<sequence>MAKRLLLTLLIWFLPCIAPAYALIQLSSSLQDLHYDAGNLEIDLLQFDSHLRLLPTREGRLRVDRLHAQRLVITMKQVPADDKPDEPASSLPALPETIQVPFPLEVEQASIDEIEIVSGNSRQVLQHVTLNMAADSQTIRLQLSRAETPWGEITAEVALQNRKPFPLSGNIHARQTQGTMPYDLNTILSGDLTALRFEMHNLFAMQDKLPAMVAIDSSLPAAGKLDIIGEVALEGDLPIKLDIRLRDLDTKALGQVTDARLSTDISLNGKLLPTTDLNLTLNSLDSQWRGQPLQAKADIHLLDNLLENIQVDAKLGSNRITANGSLGTPDSTLAWQAALPALNALGPAFAGKAEASGTVSGQLDDLKAQFQLLAENLRLPGNITSRKLTGNGSLHTMGDLNAALNAEGLRINQGSFMNGKLTLNGNRAQHVLNLEASSTGLQLNTRLSGGMDDSGTWLGTLEQLDYQADAPIKLQAPTPIRYDTNGLAIENLALQFKQGRISLDTLHQGPAGLQTQGRIEQLALRDIPPMLLSLPANLKGNPVFSGQWDINAAETLNGTITLQRESGDLTVVREGQPEQPLGLNEVTLLLAMRDNQIDLSTNIQGNKLGTITGKLHTSVTSSAGSFNLESNAPLQASLEANINSLAWLPSPDVQADGTLNINISANGSIGNPNLGGNIRGRNLSVSLPSEGVNLTNGQLDASLSGDRLTLDTLRFTGGKGSINASGGIRLVEGKPEMDIDWLLDDFTAAERTDRTLVLKGNAKTTLQDNHLMLDGDLRIVRGLIELAPEGAPQLGNDVIVVGREREEDTSPLQFTIGRLRINLGDEVIGIVDPGKQFLLRGFGLDGYLTGILTLSGNVPNSLRAEGSIVVGGTYMAYGQVLNITKGIVNFSGPVDNPGLNIIAMRQNQSVQAGVEITGNAQMPTVKLVSNPSVPDSEKLSWLVLGHGLDQAGKNEFAMLSLAAGVLLSQGDSVPLQTRMARAAGLDSFSIGGSDAESSTVNFGKRLSSKLYLSYEKSLTGLLNVAKLTYTISRSWSVVSQAGSESAVDVLYTFRFQ</sequence>
<evidence type="ECO:0000256" key="3">
    <source>
        <dbReference type="ARBA" id="ARBA00022989"/>
    </source>
</evidence>
<dbReference type="PANTHER" id="PTHR36985:SF1">
    <property type="entry name" value="TRANSLOCATION AND ASSEMBLY MODULE SUBUNIT TAMB"/>
    <property type="match status" value="1"/>
</dbReference>
<comment type="subcellular location">
    <subcellularLocation>
        <location evidence="1">Membrane</location>
        <topology evidence="1">Single-pass membrane protein</topology>
    </subcellularLocation>
</comment>
<dbReference type="EMBL" id="JBIWXY010000001">
    <property type="protein sequence ID" value="MFJ5445560.1"/>
    <property type="molecule type" value="Genomic_DNA"/>
</dbReference>
<proteinExistence type="predicted"/>
<name>A0ABW8GJK8_9PROT</name>
<evidence type="ECO:0000256" key="4">
    <source>
        <dbReference type="ARBA" id="ARBA00023136"/>
    </source>
</evidence>
<dbReference type="RefSeq" id="WP_400880043.1">
    <property type="nucleotide sequence ID" value="NZ_JBIWXY010000001.1"/>
</dbReference>
<dbReference type="InterPro" id="IPR007452">
    <property type="entry name" value="TamB_C"/>
</dbReference>
<evidence type="ECO:0000256" key="2">
    <source>
        <dbReference type="ARBA" id="ARBA00022692"/>
    </source>
</evidence>
<comment type="caution">
    <text evidence="6">The sequence shown here is derived from an EMBL/GenBank/DDBJ whole genome shotgun (WGS) entry which is preliminary data.</text>
</comment>
<evidence type="ECO:0000256" key="1">
    <source>
        <dbReference type="ARBA" id="ARBA00004167"/>
    </source>
</evidence>